<evidence type="ECO:0000313" key="2">
    <source>
        <dbReference type="EMBL" id="MDO1445933.1"/>
    </source>
</evidence>
<proteinExistence type="predicted"/>
<protein>
    <recommendedName>
        <fullName evidence="4">Lipoprotein</fullName>
    </recommendedName>
</protein>
<dbReference type="Proteomes" id="UP001168528">
    <property type="component" value="Unassembled WGS sequence"/>
</dbReference>
<dbReference type="RefSeq" id="WP_302036730.1">
    <property type="nucleotide sequence ID" value="NZ_JAUKPO010000002.1"/>
</dbReference>
<gene>
    <name evidence="2" type="ORF">Q0590_06700</name>
</gene>
<organism evidence="2 3">
    <name type="scientific">Rhodocytophaga aerolata</name>
    <dbReference type="NCBI Taxonomy" id="455078"/>
    <lineage>
        <taxon>Bacteria</taxon>
        <taxon>Pseudomonadati</taxon>
        <taxon>Bacteroidota</taxon>
        <taxon>Cytophagia</taxon>
        <taxon>Cytophagales</taxon>
        <taxon>Rhodocytophagaceae</taxon>
        <taxon>Rhodocytophaga</taxon>
    </lineage>
</organism>
<sequence>MFVSYSCSNSTEPTATSLTEANTRLQLQLDSLRLQIDSLMDKQVYTQDARSGKDLLSQSDLDFFKRRGLTNPAETIKADLLKNNQLIPVKGNLGGTMQFYKERIQILNRQWVMAYFEDGHSAGELLLEYTFTDTGSISWKVLSSRIL</sequence>
<reference evidence="2" key="1">
    <citation type="submission" date="2023-07" db="EMBL/GenBank/DDBJ databases">
        <title>The genome sequence of Rhodocytophaga aerolata KACC 12507.</title>
        <authorList>
            <person name="Zhang X."/>
        </authorList>
    </citation>
    <scope>NUCLEOTIDE SEQUENCE</scope>
    <source>
        <strain evidence="2">KACC 12507</strain>
    </source>
</reference>
<feature type="coiled-coil region" evidence="1">
    <location>
        <begin position="15"/>
        <end position="42"/>
    </location>
</feature>
<evidence type="ECO:0000256" key="1">
    <source>
        <dbReference type="SAM" id="Coils"/>
    </source>
</evidence>
<evidence type="ECO:0008006" key="4">
    <source>
        <dbReference type="Google" id="ProtNLM"/>
    </source>
</evidence>
<evidence type="ECO:0000313" key="3">
    <source>
        <dbReference type="Proteomes" id="UP001168528"/>
    </source>
</evidence>
<comment type="caution">
    <text evidence="2">The sequence shown here is derived from an EMBL/GenBank/DDBJ whole genome shotgun (WGS) entry which is preliminary data.</text>
</comment>
<keyword evidence="3" id="KW-1185">Reference proteome</keyword>
<accession>A0ABT8R3Z0</accession>
<keyword evidence="1" id="KW-0175">Coiled coil</keyword>
<name>A0ABT8R3Z0_9BACT</name>
<dbReference type="EMBL" id="JAUKPO010000002">
    <property type="protein sequence ID" value="MDO1445933.1"/>
    <property type="molecule type" value="Genomic_DNA"/>
</dbReference>